<dbReference type="SMART" id="SM00973">
    <property type="entry name" value="Sec63"/>
    <property type="match status" value="1"/>
</dbReference>
<dbReference type="SUPFAM" id="SSF81296">
    <property type="entry name" value="E set domains"/>
    <property type="match status" value="1"/>
</dbReference>
<organism evidence="11 12">
    <name type="scientific">Gigaspora margarita</name>
    <dbReference type="NCBI Taxonomy" id="4874"/>
    <lineage>
        <taxon>Eukaryota</taxon>
        <taxon>Fungi</taxon>
        <taxon>Fungi incertae sedis</taxon>
        <taxon>Mucoromycota</taxon>
        <taxon>Glomeromycotina</taxon>
        <taxon>Glomeromycetes</taxon>
        <taxon>Diversisporales</taxon>
        <taxon>Gigasporaceae</taxon>
        <taxon>Gigaspora</taxon>
    </lineage>
</organism>
<keyword evidence="7 9" id="KW-0472">Membrane</keyword>
<dbReference type="Proteomes" id="UP000789901">
    <property type="component" value="Unassembled WGS sequence"/>
</dbReference>
<dbReference type="InterPro" id="IPR035892">
    <property type="entry name" value="C2_domain_sf"/>
</dbReference>
<protein>
    <submittedName>
        <fullName evidence="11">8112_t:CDS:1</fullName>
    </submittedName>
</protein>
<sequence length="502" mass="58464">TDVSKPQCSCNACKNRETWLKSQKKTSSTDRINKTAIGVIIGWICFFYLAYKIATIKVVIELWDPYEVMGISEGTALDIIKKRFKELSRIWHPDKAPHDKKMEYEEKFIDISKAYKVLTDDDIRRNFEEWGHPDGKQAYSLGIALPNWLVEARNSPIVLGIYAVVFGLLLPFYVGRWWYSSSSYTKNGIRTHTMDLYFRDLRPNSNVRQIIDLLSASIEFKELVEQRPIDNARLSPVISSIKEELEKRFGEKYEKSRRKSIHLVTGLLEIALAHRWLQTSTRCMEVSQFLVQAMWFQDNPLVQLPFVTPEVLKIMKIKKKNIRSIVQLRKMNDDDINEDELLYGKKNTSPDEKSPFVHAPYLSKDKKPYWWIFMADDKRDRVIIEPTKITDIVTTRTFKFQFAAPRDPGLYTYIAYIKSDSYIGTDIRKELRLDVKDFSALPPENEIDDDISEPEEDSLAGQLKLAREQGIYSVMSVYWDKYCFLSQVNANELIKVTLLAIK</sequence>
<dbReference type="CDD" id="cd06257">
    <property type="entry name" value="DnaJ"/>
    <property type="match status" value="1"/>
</dbReference>
<dbReference type="Pfam" id="PF00226">
    <property type="entry name" value="DnaJ"/>
    <property type="match status" value="1"/>
</dbReference>
<dbReference type="InterPro" id="IPR001623">
    <property type="entry name" value="DnaJ_domain"/>
</dbReference>
<evidence type="ECO:0000256" key="7">
    <source>
        <dbReference type="ARBA" id="ARBA00023136"/>
    </source>
</evidence>
<dbReference type="Gene3D" id="1.10.3380.10">
    <property type="entry name" value="Sec63 N-terminal domain-like domain"/>
    <property type="match status" value="2"/>
</dbReference>
<dbReference type="PANTHER" id="PTHR24075:SF0">
    <property type="entry name" value="TRANSLOCATION PROTEIN SEC63 HOMOLOG"/>
    <property type="match status" value="1"/>
</dbReference>
<keyword evidence="4" id="KW-0256">Endoplasmic reticulum</keyword>
<dbReference type="PROSITE" id="PS50076">
    <property type="entry name" value="DNAJ_2"/>
    <property type="match status" value="1"/>
</dbReference>
<feature type="non-terminal residue" evidence="11">
    <location>
        <position position="1"/>
    </location>
</feature>
<dbReference type="Gene3D" id="1.10.287.110">
    <property type="entry name" value="DnaJ domain"/>
    <property type="match status" value="1"/>
</dbReference>
<dbReference type="SMART" id="SM00271">
    <property type="entry name" value="DnaJ"/>
    <property type="match status" value="1"/>
</dbReference>
<evidence type="ECO:0000313" key="12">
    <source>
        <dbReference type="Proteomes" id="UP000789901"/>
    </source>
</evidence>
<keyword evidence="3 9" id="KW-0812">Transmembrane</keyword>
<dbReference type="Pfam" id="PF02889">
    <property type="entry name" value="Sec63"/>
    <property type="match status" value="1"/>
</dbReference>
<comment type="subcellular location">
    <subcellularLocation>
        <location evidence="1">Endoplasmic reticulum membrane</location>
        <topology evidence="1">Multi-pass membrane protein</topology>
    </subcellularLocation>
</comment>
<evidence type="ECO:0000256" key="3">
    <source>
        <dbReference type="ARBA" id="ARBA00022692"/>
    </source>
</evidence>
<evidence type="ECO:0000313" key="11">
    <source>
        <dbReference type="EMBL" id="CAG8809297.1"/>
    </source>
</evidence>
<evidence type="ECO:0000256" key="4">
    <source>
        <dbReference type="ARBA" id="ARBA00022824"/>
    </source>
</evidence>
<feature type="transmembrane region" description="Helical" evidence="9">
    <location>
        <begin position="32"/>
        <end position="51"/>
    </location>
</feature>
<feature type="transmembrane region" description="Helical" evidence="9">
    <location>
        <begin position="157"/>
        <end position="179"/>
    </location>
</feature>
<accession>A0ABN7W1S1</accession>
<evidence type="ECO:0000256" key="8">
    <source>
        <dbReference type="ARBA" id="ARBA00023186"/>
    </source>
</evidence>
<feature type="non-terminal residue" evidence="11">
    <location>
        <position position="502"/>
    </location>
</feature>
<evidence type="ECO:0000259" key="10">
    <source>
        <dbReference type="PROSITE" id="PS50076"/>
    </source>
</evidence>
<dbReference type="InterPro" id="IPR004179">
    <property type="entry name" value="Sec63-dom"/>
</dbReference>
<dbReference type="InterPro" id="IPR036869">
    <property type="entry name" value="J_dom_sf"/>
</dbReference>
<evidence type="ECO:0000256" key="6">
    <source>
        <dbReference type="ARBA" id="ARBA00022989"/>
    </source>
</evidence>
<dbReference type="SUPFAM" id="SSF46565">
    <property type="entry name" value="Chaperone J-domain"/>
    <property type="match status" value="1"/>
</dbReference>
<keyword evidence="2" id="KW-0813">Transport</keyword>
<proteinExistence type="predicted"/>
<gene>
    <name evidence="11" type="ORF">GMARGA_LOCUS24860</name>
</gene>
<evidence type="ECO:0000256" key="1">
    <source>
        <dbReference type="ARBA" id="ARBA00004477"/>
    </source>
</evidence>
<comment type="caution">
    <text evidence="11">The sequence shown here is derived from an EMBL/GenBank/DDBJ whole genome shotgun (WGS) entry which is preliminary data.</text>
</comment>
<name>A0ABN7W1S1_GIGMA</name>
<dbReference type="PRINTS" id="PR00625">
    <property type="entry name" value="JDOMAIN"/>
</dbReference>
<keyword evidence="8" id="KW-0143">Chaperone</keyword>
<dbReference type="EMBL" id="CAJVQB010026778">
    <property type="protein sequence ID" value="CAG8809297.1"/>
    <property type="molecule type" value="Genomic_DNA"/>
</dbReference>
<evidence type="ECO:0000256" key="9">
    <source>
        <dbReference type="SAM" id="Phobius"/>
    </source>
</evidence>
<keyword evidence="5" id="KW-0653">Protein transport</keyword>
<dbReference type="SUPFAM" id="SSF158702">
    <property type="entry name" value="Sec63 N-terminal domain-like"/>
    <property type="match status" value="1"/>
</dbReference>
<reference evidence="11 12" key="1">
    <citation type="submission" date="2021-06" db="EMBL/GenBank/DDBJ databases">
        <authorList>
            <person name="Kallberg Y."/>
            <person name="Tangrot J."/>
            <person name="Rosling A."/>
        </authorList>
    </citation>
    <scope>NUCLEOTIDE SEQUENCE [LARGE SCALE GENOMIC DNA]</scope>
    <source>
        <strain evidence="11 12">120-4 pot B 10/14</strain>
    </source>
</reference>
<dbReference type="PANTHER" id="PTHR24075">
    <property type="entry name" value="SEC63 DOMAIN-CONTAINING"/>
    <property type="match status" value="1"/>
</dbReference>
<keyword evidence="6 9" id="KW-1133">Transmembrane helix</keyword>
<dbReference type="InterPro" id="IPR014756">
    <property type="entry name" value="Ig_E-set"/>
</dbReference>
<evidence type="ECO:0000256" key="5">
    <source>
        <dbReference type="ARBA" id="ARBA00022927"/>
    </source>
</evidence>
<feature type="domain" description="J" evidence="10">
    <location>
        <begin position="64"/>
        <end position="131"/>
    </location>
</feature>
<keyword evidence="12" id="KW-1185">Reference proteome</keyword>
<dbReference type="Gene3D" id="2.60.40.150">
    <property type="entry name" value="C2 domain"/>
    <property type="match status" value="1"/>
</dbReference>
<evidence type="ECO:0000256" key="2">
    <source>
        <dbReference type="ARBA" id="ARBA00022448"/>
    </source>
</evidence>